<keyword evidence="24" id="KW-1185">Reference proteome</keyword>
<keyword evidence="14 21" id="KW-0472">Membrane</keyword>
<feature type="transmembrane region" description="Helical" evidence="21">
    <location>
        <begin position="128"/>
        <end position="145"/>
    </location>
</feature>
<evidence type="ECO:0000259" key="22">
    <source>
        <dbReference type="Pfam" id="PF02665"/>
    </source>
</evidence>
<evidence type="ECO:0000256" key="2">
    <source>
        <dbReference type="ARBA" id="ARBA00001970"/>
    </source>
</evidence>
<dbReference type="Pfam" id="PF02665">
    <property type="entry name" value="Nitrate_red_gam"/>
    <property type="match status" value="1"/>
</dbReference>
<comment type="similarity">
    <text evidence="18">In the N-terminal section; belongs to the nitrate reductase alpha subunit family.</text>
</comment>
<evidence type="ECO:0000256" key="3">
    <source>
        <dbReference type="ARBA" id="ARBA00004651"/>
    </source>
</evidence>
<keyword evidence="5" id="KW-1003">Cell membrane</keyword>
<feature type="binding site" description="axial binding residue" evidence="20">
    <location>
        <position position="203"/>
    </location>
    <ligand>
        <name>heme b</name>
        <dbReference type="ChEBI" id="CHEBI:60344"/>
        <label>1</label>
    </ligand>
    <ligandPart>
        <name>Fe</name>
        <dbReference type="ChEBI" id="CHEBI:18248"/>
    </ligandPart>
</feature>
<keyword evidence="8" id="KW-0479">Metal-binding</keyword>
<evidence type="ECO:0000256" key="9">
    <source>
        <dbReference type="ARBA" id="ARBA00022982"/>
    </source>
</evidence>
<feature type="transmembrane region" description="Helical" evidence="21">
    <location>
        <begin position="6"/>
        <end position="23"/>
    </location>
</feature>
<keyword evidence="7 21" id="KW-0812">Transmembrane</keyword>
<keyword evidence="4" id="KW-0813">Transport</keyword>
<dbReference type="PANTHER" id="PTHR30598:SF3">
    <property type="entry name" value="RESPIRATORY NITRATE REDUCTASE 1 GAMMA CHAIN"/>
    <property type="match status" value="1"/>
</dbReference>
<sequence length="241" mass="27070">MDILLWGALPYVAFASLVGGLWWRHKYDQFGWTTRSSEVYESTLLNIASPLFHYGILAVLGGHLLGLFVPASWTDAIGISEHGYHLISLFAGTLAGVLAIAGILMLVYRRRTNAPVFRATTGNDKFMYVFLVGNIVLGLTAKLAHSSISSGYNYRETIAPWARSLFTLQPKVDLMNGVPLAYQVHAVVGMFLIAIVPFTRLVHMFSLPLQYFFRPYVVYRSRDPKQLGEVKPRRGWERVDS</sequence>
<evidence type="ECO:0000256" key="8">
    <source>
        <dbReference type="ARBA" id="ARBA00022723"/>
    </source>
</evidence>
<feature type="transmembrane region" description="Helical" evidence="21">
    <location>
        <begin position="86"/>
        <end position="108"/>
    </location>
</feature>
<keyword evidence="10 21" id="KW-1133">Transmembrane helix</keyword>
<dbReference type="AlphaFoldDB" id="A0AA41U5A7"/>
<dbReference type="GO" id="GO:0046872">
    <property type="term" value="F:metal ion binding"/>
    <property type="evidence" value="ECO:0007669"/>
    <property type="project" value="UniProtKB-KW"/>
</dbReference>
<dbReference type="Gene3D" id="1.20.950.20">
    <property type="entry name" value="Transmembrane di-heme cytochromes, Chain C"/>
    <property type="match status" value="1"/>
</dbReference>
<dbReference type="GO" id="GO:0042128">
    <property type="term" value="P:nitrate assimilation"/>
    <property type="evidence" value="ECO:0007669"/>
    <property type="project" value="UniProtKB-KW"/>
</dbReference>
<organism evidence="23 24">
    <name type="scientific">Yinghuangia soli</name>
    <dbReference type="NCBI Taxonomy" id="2908204"/>
    <lineage>
        <taxon>Bacteria</taxon>
        <taxon>Bacillati</taxon>
        <taxon>Actinomycetota</taxon>
        <taxon>Actinomycetes</taxon>
        <taxon>Kitasatosporales</taxon>
        <taxon>Streptomycetaceae</taxon>
        <taxon>Yinghuangia</taxon>
    </lineage>
</organism>
<dbReference type="Proteomes" id="UP001165378">
    <property type="component" value="Unassembled WGS sequence"/>
</dbReference>
<dbReference type="FunFam" id="1.20.950.20:FF:000001">
    <property type="entry name" value="Respiratory nitrate reductase subunit gamma"/>
    <property type="match status" value="1"/>
</dbReference>
<comment type="similarity">
    <text evidence="17">In the C-terminal section; belongs to the nitrate reductase gamma subunit family.</text>
</comment>
<dbReference type="EMBL" id="JAKFHA010000059">
    <property type="protein sequence ID" value="MCF2533775.1"/>
    <property type="molecule type" value="Genomic_DNA"/>
</dbReference>
<feature type="domain" description="NarG-like" evidence="22">
    <location>
        <begin position="3"/>
        <end position="222"/>
    </location>
</feature>
<evidence type="ECO:0000256" key="7">
    <source>
        <dbReference type="ARBA" id="ARBA00022692"/>
    </source>
</evidence>
<evidence type="ECO:0000256" key="21">
    <source>
        <dbReference type="SAM" id="Phobius"/>
    </source>
</evidence>
<comment type="subcellular location">
    <subcellularLocation>
        <location evidence="3">Cell membrane</location>
        <topology evidence="3">Multi-pass membrane protein</topology>
    </subcellularLocation>
</comment>
<feature type="binding site" description="axial binding residue" evidence="20">
    <location>
        <position position="63"/>
    </location>
    <ligand>
        <name>heme b</name>
        <dbReference type="ChEBI" id="CHEBI:60344"/>
        <label>1</label>
    </ligand>
    <ligandPart>
        <name>Fe</name>
        <dbReference type="ChEBI" id="CHEBI:18248"/>
    </ligandPart>
</feature>
<dbReference type="InterPro" id="IPR023234">
    <property type="entry name" value="NarG-like_domain"/>
</dbReference>
<dbReference type="NCBIfam" id="TIGR00351">
    <property type="entry name" value="narI"/>
    <property type="match status" value="1"/>
</dbReference>
<dbReference type="GO" id="GO:0009055">
    <property type="term" value="F:electron transfer activity"/>
    <property type="evidence" value="ECO:0007669"/>
    <property type="project" value="TreeGrafter"/>
</dbReference>
<comment type="cofactor">
    <cofactor evidence="1">
        <name>Mo-bis(molybdopterin guanine dinucleotide)</name>
        <dbReference type="ChEBI" id="CHEBI:60539"/>
    </cofactor>
</comment>
<dbReference type="SUPFAM" id="SSF103501">
    <property type="entry name" value="Respiratory nitrate reductase 1 gamma chain"/>
    <property type="match status" value="1"/>
</dbReference>
<keyword evidence="12 20" id="KW-0408">Iron</keyword>
<comment type="similarity">
    <text evidence="16">In the central section; belongs to the NarJ/NarW family.</text>
</comment>
<evidence type="ECO:0000313" key="24">
    <source>
        <dbReference type="Proteomes" id="UP001165378"/>
    </source>
</evidence>
<proteinExistence type="inferred from homology"/>
<feature type="binding site" description="axial binding residue" evidence="20">
    <location>
        <position position="185"/>
    </location>
    <ligand>
        <name>heme b</name>
        <dbReference type="ChEBI" id="CHEBI:60344"/>
        <label>1</label>
    </ligand>
    <ligandPart>
        <name>Fe</name>
        <dbReference type="ChEBI" id="CHEBI:18248"/>
    </ligandPart>
</feature>
<evidence type="ECO:0000256" key="17">
    <source>
        <dbReference type="ARBA" id="ARBA00061196"/>
    </source>
</evidence>
<accession>A0AA41U5A7</accession>
<dbReference type="GO" id="GO:0009325">
    <property type="term" value="C:nitrate reductase complex"/>
    <property type="evidence" value="ECO:0007669"/>
    <property type="project" value="InterPro"/>
</dbReference>
<protein>
    <recommendedName>
        <fullName evidence="19">Nitrate reductase-like protein NarX</fullName>
    </recommendedName>
</protein>
<evidence type="ECO:0000256" key="16">
    <source>
        <dbReference type="ARBA" id="ARBA00061095"/>
    </source>
</evidence>
<evidence type="ECO:0000256" key="5">
    <source>
        <dbReference type="ARBA" id="ARBA00022475"/>
    </source>
</evidence>
<keyword evidence="6 20" id="KW-0349">Heme</keyword>
<gene>
    <name evidence="23" type="primary">narI</name>
    <name evidence="23" type="ORF">LZ495_42065</name>
</gene>
<dbReference type="InterPro" id="IPR036197">
    <property type="entry name" value="NarG-like_sf"/>
</dbReference>
<dbReference type="RefSeq" id="WP_235058540.1">
    <property type="nucleotide sequence ID" value="NZ_JAKFHA010000059.1"/>
</dbReference>
<name>A0AA41U5A7_9ACTN</name>
<dbReference type="GO" id="GO:0008940">
    <property type="term" value="F:nitrate reductase activity"/>
    <property type="evidence" value="ECO:0007669"/>
    <property type="project" value="InterPro"/>
</dbReference>
<evidence type="ECO:0000256" key="18">
    <source>
        <dbReference type="ARBA" id="ARBA00061480"/>
    </source>
</evidence>
<evidence type="ECO:0000256" key="19">
    <source>
        <dbReference type="ARBA" id="ARBA00071287"/>
    </source>
</evidence>
<comment type="function">
    <text evidence="15">Does not seem to have nitrate reductase activity.</text>
</comment>
<keyword evidence="11 23" id="KW-0560">Oxidoreductase</keyword>
<evidence type="ECO:0000313" key="23">
    <source>
        <dbReference type="EMBL" id="MCF2533775.1"/>
    </source>
</evidence>
<keyword evidence="13" id="KW-0534">Nitrate assimilation</keyword>
<evidence type="ECO:0000256" key="12">
    <source>
        <dbReference type="ARBA" id="ARBA00023004"/>
    </source>
</evidence>
<feature type="transmembrane region" description="Helical" evidence="21">
    <location>
        <begin position="180"/>
        <end position="202"/>
    </location>
</feature>
<feature type="binding site" description="axial binding residue" evidence="20">
    <location>
        <position position="53"/>
    </location>
    <ligand>
        <name>heme b</name>
        <dbReference type="ChEBI" id="CHEBI:60344"/>
        <label>1</label>
    </ligand>
    <ligandPart>
        <name>Fe</name>
        <dbReference type="ChEBI" id="CHEBI:18248"/>
    </ligandPart>
</feature>
<dbReference type="GO" id="GO:0020037">
    <property type="term" value="F:heme binding"/>
    <property type="evidence" value="ECO:0007669"/>
    <property type="project" value="TreeGrafter"/>
</dbReference>
<evidence type="ECO:0000256" key="10">
    <source>
        <dbReference type="ARBA" id="ARBA00022989"/>
    </source>
</evidence>
<feature type="transmembrane region" description="Helical" evidence="21">
    <location>
        <begin position="44"/>
        <end position="66"/>
    </location>
</feature>
<evidence type="ECO:0000256" key="6">
    <source>
        <dbReference type="ARBA" id="ARBA00022617"/>
    </source>
</evidence>
<evidence type="ECO:0000256" key="20">
    <source>
        <dbReference type="PIRSR" id="PIRSR603816-1"/>
    </source>
</evidence>
<dbReference type="GO" id="GO:0005886">
    <property type="term" value="C:plasma membrane"/>
    <property type="evidence" value="ECO:0007669"/>
    <property type="project" value="UniProtKB-SubCell"/>
</dbReference>
<evidence type="ECO:0000256" key="13">
    <source>
        <dbReference type="ARBA" id="ARBA00023063"/>
    </source>
</evidence>
<reference evidence="23" key="1">
    <citation type="submission" date="2022-01" db="EMBL/GenBank/DDBJ databases">
        <title>Genome-Based Taxonomic Classification of the Phylum Actinobacteria.</title>
        <authorList>
            <person name="Gao Y."/>
        </authorList>
    </citation>
    <scope>NUCLEOTIDE SEQUENCE</scope>
    <source>
        <strain evidence="23">KLBMP 8922</strain>
    </source>
</reference>
<evidence type="ECO:0000256" key="1">
    <source>
        <dbReference type="ARBA" id="ARBA00001942"/>
    </source>
</evidence>
<dbReference type="InterPro" id="IPR051936">
    <property type="entry name" value="Heme-iron_electron_transfer"/>
</dbReference>
<dbReference type="InterPro" id="IPR003816">
    <property type="entry name" value="Nitrate_red_gam"/>
</dbReference>
<evidence type="ECO:0000256" key="15">
    <source>
        <dbReference type="ARBA" id="ARBA00056200"/>
    </source>
</evidence>
<keyword evidence="9" id="KW-0249">Electron transport</keyword>
<evidence type="ECO:0000256" key="4">
    <source>
        <dbReference type="ARBA" id="ARBA00022448"/>
    </source>
</evidence>
<dbReference type="GO" id="GO:0019645">
    <property type="term" value="P:anaerobic electron transport chain"/>
    <property type="evidence" value="ECO:0007669"/>
    <property type="project" value="TreeGrafter"/>
</dbReference>
<comment type="caution">
    <text evidence="23">The sequence shown here is derived from an EMBL/GenBank/DDBJ whole genome shotgun (WGS) entry which is preliminary data.</text>
</comment>
<comment type="cofactor">
    <cofactor evidence="2">
        <name>heme b</name>
        <dbReference type="ChEBI" id="CHEBI:60344"/>
    </cofactor>
</comment>
<dbReference type="PANTHER" id="PTHR30598">
    <property type="entry name" value="NITRATE REDUCTASE PRIVATE CHAPERONE, REDOX ENZYME MATURATION PROTEIN REMP FAMILY"/>
    <property type="match status" value="1"/>
</dbReference>
<evidence type="ECO:0000256" key="14">
    <source>
        <dbReference type="ARBA" id="ARBA00023136"/>
    </source>
</evidence>
<evidence type="ECO:0000256" key="11">
    <source>
        <dbReference type="ARBA" id="ARBA00023002"/>
    </source>
</evidence>